<evidence type="ECO:0000259" key="4">
    <source>
        <dbReference type="Pfam" id="PF07804"/>
    </source>
</evidence>
<dbReference type="EMBL" id="UGSG01000001">
    <property type="protein sequence ID" value="SUA74536.1"/>
    <property type="molecule type" value="Genomic_DNA"/>
</dbReference>
<gene>
    <name evidence="5" type="ORF">NCTC13160_00362</name>
</gene>
<dbReference type="AlphaFoldDB" id="A0A378YBC0"/>
<dbReference type="GO" id="GO:0004674">
    <property type="term" value="F:protein serine/threonine kinase activity"/>
    <property type="evidence" value="ECO:0007669"/>
    <property type="project" value="TreeGrafter"/>
</dbReference>
<dbReference type="PANTHER" id="PTHR37419:SF8">
    <property type="entry name" value="TOXIN YJJJ"/>
    <property type="match status" value="1"/>
</dbReference>
<sequence>MPDPLPRVDELRRLLSHGIRTAAEITSVLAISQPTLSRLVRSAPELFTNFRVAGERTPKYGLLRQLPGGLGPRQSVYQINEAGAIGPFAGIEFLGGGATLELSDRGNVLYDGLPPYMHFASPSGFLGRQVARSVAMDKQFPESLRDWSDEHRIAYLFSRGLNLPGNLVYGDASLQREMEFRELPPVPRDEKLAYYESMANQLKDASYGSSAGGEQPKFLSFTQDVGHVIVKFAKRGGRMADLLLLEHIAQQSLSLADVPAASTTVLMSERYVFLEVQRFDRVGRYGRIGMLSAGAIDDERFGRRDTWSQFATRCEQAGVLSEREAAKIHVMAAFSELIGNGDRHFENISLLLDASGRFTRVAPAYDMLPMRYAPLGGDVDPDLLPVTPGVGTIGARPVVWERAFRAAEDFWGRVHRSESPVAIPEAFRALARVNLDVATRFVAPLLPSTRR</sequence>
<evidence type="ECO:0000256" key="1">
    <source>
        <dbReference type="ARBA" id="ARBA00010164"/>
    </source>
</evidence>
<evidence type="ECO:0000256" key="2">
    <source>
        <dbReference type="ARBA" id="ARBA00022679"/>
    </source>
</evidence>
<keyword evidence="2" id="KW-0808">Transferase</keyword>
<dbReference type="RefSeq" id="WP_080685384.1">
    <property type="nucleotide sequence ID" value="NC_023018.2"/>
</dbReference>
<dbReference type="GO" id="GO:0005829">
    <property type="term" value="C:cytosol"/>
    <property type="evidence" value="ECO:0007669"/>
    <property type="project" value="TreeGrafter"/>
</dbReference>
<dbReference type="GO" id="GO:0003677">
    <property type="term" value="F:DNA binding"/>
    <property type="evidence" value="ECO:0007669"/>
    <property type="project" value="UniProtKB-KW"/>
</dbReference>
<dbReference type="STRING" id="93220.A6P55_22735"/>
<dbReference type="PANTHER" id="PTHR37419">
    <property type="entry name" value="SERINE/THREONINE-PROTEIN KINASE TOXIN HIPA"/>
    <property type="match status" value="1"/>
</dbReference>
<dbReference type="InterPro" id="IPR012893">
    <property type="entry name" value="HipA-like_C"/>
</dbReference>
<dbReference type="InterPro" id="IPR052028">
    <property type="entry name" value="HipA_Ser/Thr_kinase"/>
</dbReference>
<dbReference type="GeneID" id="57198864"/>
<feature type="domain" description="HipA-like C-terminal" evidence="4">
    <location>
        <begin position="209"/>
        <end position="372"/>
    </location>
</feature>
<keyword evidence="3" id="KW-0418">Kinase</keyword>
<proteinExistence type="inferred from homology"/>
<evidence type="ECO:0000313" key="6">
    <source>
        <dbReference type="Proteomes" id="UP000254573"/>
    </source>
</evidence>
<evidence type="ECO:0000313" key="5">
    <source>
        <dbReference type="EMBL" id="SUA74536.1"/>
    </source>
</evidence>
<name>A0A378YBC0_9BURK</name>
<protein>
    <submittedName>
        <fullName evidence="5">Putative DNA-binding transcriptional regulator</fullName>
    </submittedName>
</protein>
<dbReference type="Gene3D" id="1.10.1070.20">
    <property type="match status" value="1"/>
</dbReference>
<evidence type="ECO:0000256" key="3">
    <source>
        <dbReference type="ARBA" id="ARBA00022777"/>
    </source>
</evidence>
<organism evidence="5 6">
    <name type="scientific">Pandoraea pnomenusa</name>
    <dbReference type="NCBI Taxonomy" id="93220"/>
    <lineage>
        <taxon>Bacteria</taxon>
        <taxon>Pseudomonadati</taxon>
        <taxon>Pseudomonadota</taxon>
        <taxon>Betaproteobacteria</taxon>
        <taxon>Burkholderiales</taxon>
        <taxon>Burkholderiaceae</taxon>
        <taxon>Pandoraea</taxon>
    </lineage>
</organism>
<comment type="similarity">
    <text evidence="1">Belongs to the HipA Ser/Thr kinase family.</text>
</comment>
<accession>A0A378YBC0</accession>
<dbReference type="Proteomes" id="UP000254573">
    <property type="component" value="Unassembled WGS sequence"/>
</dbReference>
<reference evidence="5 6" key="1">
    <citation type="submission" date="2018-06" db="EMBL/GenBank/DDBJ databases">
        <authorList>
            <consortium name="Pathogen Informatics"/>
            <person name="Doyle S."/>
        </authorList>
    </citation>
    <scope>NUCLEOTIDE SEQUENCE [LARGE SCALE GENOMIC DNA]</scope>
    <source>
        <strain evidence="5 6">NCTC13160</strain>
    </source>
</reference>
<dbReference type="Pfam" id="PF07804">
    <property type="entry name" value="HipA_C"/>
    <property type="match status" value="1"/>
</dbReference>
<keyword evidence="5" id="KW-0238">DNA-binding</keyword>